<sequence length="84" mass="9326">MTQDNGLDTPFPISKEGLIAALDTAIDLLPRYGDKAWDSKPDGCRIDVDFAAAFLEKLKMNIETAELYENAITNYPGVVRKPHD</sequence>
<accession>X0UTB9</accession>
<reference evidence="1" key="1">
    <citation type="journal article" date="2014" name="Front. Microbiol.">
        <title>High frequency of phylogenetically diverse reductive dehalogenase-homologous genes in deep subseafloor sedimentary metagenomes.</title>
        <authorList>
            <person name="Kawai M."/>
            <person name="Futagami T."/>
            <person name="Toyoda A."/>
            <person name="Takaki Y."/>
            <person name="Nishi S."/>
            <person name="Hori S."/>
            <person name="Arai W."/>
            <person name="Tsubouchi T."/>
            <person name="Morono Y."/>
            <person name="Uchiyama I."/>
            <person name="Ito T."/>
            <person name="Fujiyama A."/>
            <person name="Inagaki F."/>
            <person name="Takami H."/>
        </authorList>
    </citation>
    <scope>NUCLEOTIDE SEQUENCE</scope>
    <source>
        <strain evidence="1">Expedition CK06-06</strain>
    </source>
</reference>
<organism evidence="1">
    <name type="scientific">marine sediment metagenome</name>
    <dbReference type="NCBI Taxonomy" id="412755"/>
    <lineage>
        <taxon>unclassified sequences</taxon>
        <taxon>metagenomes</taxon>
        <taxon>ecological metagenomes</taxon>
    </lineage>
</organism>
<name>X0UTB9_9ZZZZ</name>
<dbReference type="AlphaFoldDB" id="X0UTB9"/>
<comment type="caution">
    <text evidence="1">The sequence shown here is derived from an EMBL/GenBank/DDBJ whole genome shotgun (WGS) entry which is preliminary data.</text>
</comment>
<evidence type="ECO:0000313" key="1">
    <source>
        <dbReference type="EMBL" id="GAF91720.1"/>
    </source>
</evidence>
<dbReference type="EMBL" id="BARS01019509">
    <property type="protein sequence ID" value="GAF91720.1"/>
    <property type="molecule type" value="Genomic_DNA"/>
</dbReference>
<proteinExistence type="predicted"/>
<protein>
    <submittedName>
        <fullName evidence="1">Uncharacterized protein</fullName>
    </submittedName>
</protein>
<gene>
    <name evidence="1" type="ORF">S01H1_31611</name>
</gene>